<proteinExistence type="predicted"/>
<reference evidence="1" key="1">
    <citation type="submission" date="2018-02" db="EMBL/GenBank/DDBJ databases">
        <title>Rhizophora mucronata_Transcriptome.</title>
        <authorList>
            <person name="Meera S.P."/>
            <person name="Sreeshan A."/>
            <person name="Augustine A."/>
        </authorList>
    </citation>
    <scope>NUCLEOTIDE SEQUENCE</scope>
    <source>
        <tissue evidence="1">Leaf</tissue>
    </source>
</reference>
<name>A0A2P2JH18_RHIMU</name>
<organism evidence="1">
    <name type="scientific">Rhizophora mucronata</name>
    <name type="common">Asiatic mangrove</name>
    <dbReference type="NCBI Taxonomy" id="61149"/>
    <lineage>
        <taxon>Eukaryota</taxon>
        <taxon>Viridiplantae</taxon>
        <taxon>Streptophyta</taxon>
        <taxon>Embryophyta</taxon>
        <taxon>Tracheophyta</taxon>
        <taxon>Spermatophyta</taxon>
        <taxon>Magnoliopsida</taxon>
        <taxon>eudicotyledons</taxon>
        <taxon>Gunneridae</taxon>
        <taxon>Pentapetalae</taxon>
        <taxon>rosids</taxon>
        <taxon>fabids</taxon>
        <taxon>Malpighiales</taxon>
        <taxon>Rhizophoraceae</taxon>
        <taxon>Rhizophora</taxon>
    </lineage>
</organism>
<protein>
    <submittedName>
        <fullName evidence="1">Uncharacterized protein</fullName>
    </submittedName>
</protein>
<dbReference type="AlphaFoldDB" id="A0A2P2JH18"/>
<accession>A0A2P2JH18</accession>
<sequence>MNWFLLFLVFLDFFFFSPFRLFEILGVGYSWSPKKTGTDRRQE</sequence>
<dbReference type="EMBL" id="GGEC01012283">
    <property type="protein sequence ID" value="MBW92766.1"/>
    <property type="molecule type" value="Transcribed_RNA"/>
</dbReference>
<evidence type="ECO:0000313" key="1">
    <source>
        <dbReference type="EMBL" id="MBW92766.1"/>
    </source>
</evidence>